<dbReference type="RefSeq" id="WP_285520999.1">
    <property type="nucleotide sequence ID" value="NZ_JASNGB010000008.1"/>
</dbReference>
<evidence type="ECO:0000313" key="1">
    <source>
        <dbReference type="EMBL" id="MDL2342971.1"/>
    </source>
</evidence>
<dbReference type="EMBL" id="JASNGB010000008">
    <property type="protein sequence ID" value="MDL2342971.1"/>
    <property type="molecule type" value="Genomic_DNA"/>
</dbReference>
<sequence length="135" mass="15249">METNNQQDPDATQIEQWVQQIERVDGVTSAVLENLPTSEPLEPGEWIMLGVTPDGVSEEHVDAAIDAMHQLKRVDPELVRPYIPRMVGNKAPCVCIASFKGRVRPAPEGLWRMLVEADEQVRREERIRDGKLPLN</sequence>
<accession>A0ABT7JDF1</accession>
<gene>
    <name evidence="1" type="ORF">QOL99_02280</name>
</gene>
<organism evidence="1 2">
    <name type="scientific">Deinococcus rhizophilus</name>
    <dbReference type="NCBI Taxonomy" id="3049544"/>
    <lineage>
        <taxon>Bacteria</taxon>
        <taxon>Thermotogati</taxon>
        <taxon>Deinococcota</taxon>
        <taxon>Deinococci</taxon>
        <taxon>Deinococcales</taxon>
        <taxon>Deinococcaceae</taxon>
        <taxon>Deinococcus</taxon>
    </lineage>
</organism>
<comment type="caution">
    <text evidence="1">The sequence shown here is derived from an EMBL/GenBank/DDBJ whole genome shotgun (WGS) entry which is preliminary data.</text>
</comment>
<proteinExistence type="predicted"/>
<dbReference type="Proteomes" id="UP001302059">
    <property type="component" value="Unassembled WGS sequence"/>
</dbReference>
<protein>
    <submittedName>
        <fullName evidence="1">Uncharacterized protein</fullName>
    </submittedName>
</protein>
<evidence type="ECO:0000313" key="2">
    <source>
        <dbReference type="Proteomes" id="UP001302059"/>
    </source>
</evidence>
<name>A0ABT7JDF1_9DEIO</name>
<keyword evidence="2" id="KW-1185">Reference proteome</keyword>
<reference evidence="1 2" key="1">
    <citation type="submission" date="2023-05" db="EMBL/GenBank/DDBJ databases">
        <authorList>
            <person name="Gao F."/>
        </authorList>
    </citation>
    <scope>NUCLEOTIDE SEQUENCE [LARGE SCALE GENOMIC DNA]</scope>
    <source>
        <strain evidence="1 2">MIMF12</strain>
    </source>
</reference>